<accession>A0A1S3ZAH7</accession>
<organism evidence="2">
    <name type="scientific">Nicotiana tabacum</name>
    <name type="common">Common tobacco</name>
    <dbReference type="NCBI Taxonomy" id="4097"/>
    <lineage>
        <taxon>Eukaryota</taxon>
        <taxon>Viridiplantae</taxon>
        <taxon>Streptophyta</taxon>
        <taxon>Embryophyta</taxon>
        <taxon>Tracheophyta</taxon>
        <taxon>Spermatophyta</taxon>
        <taxon>Magnoliopsida</taxon>
        <taxon>eudicotyledons</taxon>
        <taxon>Gunneridae</taxon>
        <taxon>Pentapetalae</taxon>
        <taxon>asterids</taxon>
        <taxon>lamiids</taxon>
        <taxon>Solanales</taxon>
        <taxon>Solanaceae</taxon>
        <taxon>Nicotianoideae</taxon>
        <taxon>Nicotianeae</taxon>
        <taxon>Nicotiana</taxon>
    </lineage>
</organism>
<protein>
    <submittedName>
        <fullName evidence="2">Uncharacterized protein</fullName>
    </submittedName>
</protein>
<proteinExistence type="predicted"/>
<feature type="compositionally biased region" description="Polar residues" evidence="1">
    <location>
        <begin position="214"/>
        <end position="223"/>
    </location>
</feature>
<sequence length="342" mass="37736">MANTPENPSSPPKEITPTPSITPSNTPLSKKGRTKMLARKTGEETVYSETEHVSFIPKATPETIAEVDTNLENRFVLVGSIAVIETTESGEVGGKNKKEKSKESKGVRSGVRGKDTSAMVVWEEKSVGVNESVQKIGRSRSGKTAEGLVQLGKNRDEPGSSVEETLADLLKKVTESYNPKNKGISKAKTSGNGRENKKRKAPPSVTVEIPPTQGRATRSQLKQNEAKLQKALEESRRKIVAKGKKKMDEPVEAIDIDEMDLVLRDEEDIEEVEVLTPKAKTSTKKSEWSGEKEDDSDTEKDKVAKFGKRTILKGRLLRDLKEKGMVLLLEKLELQGWKDMVL</sequence>
<dbReference type="AlphaFoldDB" id="A0A1S3ZAH7"/>
<evidence type="ECO:0000313" key="2">
    <source>
        <dbReference type="RefSeq" id="XP_016461383.1"/>
    </source>
</evidence>
<feature type="region of interest" description="Disordered" evidence="1">
    <location>
        <begin position="130"/>
        <end position="162"/>
    </location>
</feature>
<feature type="region of interest" description="Disordered" evidence="1">
    <location>
        <begin position="176"/>
        <end position="229"/>
    </location>
</feature>
<name>A0A1S3ZAH7_TOBAC</name>
<dbReference type="PaxDb" id="4097-A0A1S3ZAH7"/>
<feature type="compositionally biased region" description="Basic and acidic residues" evidence="1">
    <location>
        <begin position="94"/>
        <end position="106"/>
    </location>
</feature>
<dbReference type="KEGG" id="nta:107784725"/>
<reference evidence="2" key="1">
    <citation type="submission" date="2025-08" db="UniProtKB">
        <authorList>
            <consortium name="RefSeq"/>
        </authorList>
    </citation>
    <scope>IDENTIFICATION</scope>
</reference>
<evidence type="ECO:0000256" key="1">
    <source>
        <dbReference type="SAM" id="MobiDB-lite"/>
    </source>
</evidence>
<feature type="region of interest" description="Disordered" evidence="1">
    <location>
        <begin position="274"/>
        <end position="301"/>
    </location>
</feature>
<feature type="region of interest" description="Disordered" evidence="1">
    <location>
        <begin position="1"/>
        <end position="35"/>
    </location>
</feature>
<feature type="region of interest" description="Disordered" evidence="1">
    <location>
        <begin position="87"/>
        <end position="113"/>
    </location>
</feature>
<dbReference type="RefSeq" id="XP_016461383.1">
    <property type="nucleotide sequence ID" value="XM_016605897.1"/>
</dbReference>
<feature type="compositionally biased region" description="Low complexity" evidence="1">
    <location>
        <begin position="12"/>
        <end position="27"/>
    </location>
</feature>
<gene>
    <name evidence="2" type="primary">LOC107784725</name>
</gene>